<dbReference type="VEuPathDB" id="FungiDB:RhiirA1_447043"/>
<dbReference type="VEuPathDB" id="FungiDB:RhiirA1_470997"/>
<dbReference type="VEuPathDB" id="FungiDB:FUN_009320"/>
<dbReference type="VEuPathDB" id="FungiDB:FUN_001784"/>
<accession>A0A2I1HIV5</accession>
<sequence>MNNTDFKSCDIDENKKLITKVATLNIQTLSSIKLGLIIEYMTKNNIDILGLTETNKLDKDIKYMNVDLRDYAIINHNEKNGAQLGKGVSFIIKKNLERHIFKIDKYKGRVLQIDLSFKKEKRIRLILVYNKSGSSDMDEKIDVNQKIISMIKDAKYKKMEQILLGDFNLRYEKYKKAKDRNTYCHKSLRIFKKLEELNLWDIHKEQYDMDNLGVIPTFISKINKANTRIDYIWASEKIFREINDAKIRGIEGIITDHKILTFSFVNQGIINAIPIIKKFRNKKISYDYDETKEDDKTTFDENLIKAVNGWNDQWSIEEKWKYYKDTLNDNKKEFIKKKEIFIKNEQQTNDISQLDLYKSVRYIIFLRRNIKKLSGRTKLRKKWNRYQWHLKKHLERLDVDLPNRYYITRCFELKKIFVQHHIIELNEIYDKFYGKLTCELNKMKDEKIKAAIERRCEDLKDNQRRMIDSITENEIKKIVIDRVVIQNEKNEDILITDTNEIKKITVEHFQKFASSCNRDVEITQDWIDDYEPIKEIQDGIYDEVLKPITDDEWIELIENLPMKKAFGKTIMNIKAAGNNGSIRILGIWFNAFNKKKHVYNQIKKEIRDCCQLMVSRKRLTDKQMSYVFNVLIIPKIEYRSQLIILTKSECDALIAPFRILFKHKLGMARTAPNAIIHMKEGYNLKNFFDNQLQAKITNFVLQINDQNELGEITKIRLLNLQELLLLADNPIFTLTPNDIIEFKKILKKQLFNSFILENIKLMKENNFDLVLKRKKKKTDNTEMKIIGGNLLLKDILTPSTYYKNFLSLKKLNIIFVDQMLTLDGKNMLSFKELFYKQFIKQRLGQQNLIRNSWKTLEEEIIENYNVNRKIKKHIFEKISEKISYNLKGENLIPSMAEPNAKKMLGAIRNSLKEDEVSYGKIVGFEMGKVNLTHYQVLSDPEDLNMVFKKCMGCNIDDRTILERPNYKKEPCVFSANEKTAFFLENQKFTTSKPLILNQAYIIPDITQHHFELKIRYNNYFINNPNNFVPDDSRLGNQLVSIQNCENQNIKKNLIRKYVLKDLGNNNLALEKLLVINNKLEKFKDSETICKRFEDVKKAYNFVNARKIYKEQNNIYFWALIRTLLKDEKIFIPKMVKVRAHSDNIYHNTLDASIKRHFEDLNKTYVVNLDYGNIPSINYLVTWNDIIIEKPLRRFIRYYTDICNIEQFLNLNRNSKYRGLRVDWYITFEYLREEEKSLETSFWTTRRRRKKVQRLIEEIPTIEQCKKSAFEIYKDWKCVRCNRKKEMFNHVWMCNSEKKRVKDILKKAIDFLISEIRNLTKYELNDDDVKSLFNNHKFGKLLVDDSDLTFIDIIKGIFPLDLSDYLSKTVKMSKNDRIKVSKLFLNFIYDETKLIWNERCELQNKKKKSLRLAEIKNCWRIVLVIDIQ</sequence>
<dbReference type="VEuPathDB" id="FungiDB:RhiirA1_446931"/>
<reference evidence="1 2" key="1">
    <citation type="submission" date="2015-10" db="EMBL/GenBank/DDBJ databases">
        <title>Genome analyses suggest a sexual origin of heterokaryosis in a supposedly ancient asexual fungus.</title>
        <authorList>
            <person name="Ropars J."/>
            <person name="Sedzielewska K."/>
            <person name="Noel J."/>
            <person name="Charron P."/>
            <person name="Farinelli L."/>
            <person name="Marton T."/>
            <person name="Kruger M."/>
            <person name="Pelin A."/>
            <person name="Brachmann A."/>
            <person name="Corradi N."/>
        </authorList>
    </citation>
    <scope>NUCLEOTIDE SEQUENCE [LARGE SCALE GENOMIC DNA]</scope>
    <source>
        <strain evidence="1 2">A4</strain>
    </source>
</reference>
<proteinExistence type="predicted"/>
<protein>
    <recommendedName>
        <fullName evidence="3">Endonuclease/exonuclease/phosphatase domain-containing protein</fullName>
    </recommendedName>
</protein>
<dbReference type="VEuPathDB" id="FungiDB:FUN_013933"/>
<dbReference type="VEuPathDB" id="FungiDB:RhiirFUN_000282"/>
<evidence type="ECO:0000313" key="1">
    <source>
        <dbReference type="EMBL" id="PKY58808.1"/>
    </source>
</evidence>
<gene>
    <name evidence="1" type="ORF">RhiirA4_513542</name>
</gene>
<comment type="caution">
    <text evidence="1">The sequence shown here is derived from an EMBL/GenBank/DDBJ whole genome shotgun (WGS) entry which is preliminary data.</text>
</comment>
<keyword evidence="2" id="KW-1185">Reference proteome</keyword>
<dbReference type="InterPro" id="IPR036691">
    <property type="entry name" value="Endo/exonu/phosph_ase_sf"/>
</dbReference>
<evidence type="ECO:0000313" key="2">
    <source>
        <dbReference type="Proteomes" id="UP000234323"/>
    </source>
</evidence>
<dbReference type="EMBL" id="LLXI01003196">
    <property type="protein sequence ID" value="PKY58808.1"/>
    <property type="molecule type" value="Genomic_DNA"/>
</dbReference>
<dbReference type="Proteomes" id="UP000234323">
    <property type="component" value="Unassembled WGS sequence"/>
</dbReference>
<dbReference type="VEuPathDB" id="FungiDB:RhiirFUN_000283"/>
<dbReference type="SUPFAM" id="SSF56219">
    <property type="entry name" value="DNase I-like"/>
    <property type="match status" value="1"/>
</dbReference>
<name>A0A2I1HIV5_9GLOM</name>
<evidence type="ECO:0008006" key="3">
    <source>
        <dbReference type="Google" id="ProtNLM"/>
    </source>
</evidence>
<dbReference type="Gene3D" id="3.60.10.10">
    <property type="entry name" value="Endonuclease/exonuclease/phosphatase"/>
    <property type="match status" value="1"/>
</dbReference>
<organism evidence="1 2">
    <name type="scientific">Rhizophagus irregularis</name>
    <dbReference type="NCBI Taxonomy" id="588596"/>
    <lineage>
        <taxon>Eukaryota</taxon>
        <taxon>Fungi</taxon>
        <taxon>Fungi incertae sedis</taxon>
        <taxon>Mucoromycota</taxon>
        <taxon>Glomeromycotina</taxon>
        <taxon>Glomeromycetes</taxon>
        <taxon>Glomerales</taxon>
        <taxon>Glomeraceae</taxon>
        <taxon>Rhizophagus</taxon>
    </lineage>
</organism>